<dbReference type="KEGG" id="ecu:ECU06_0850"/>
<reference evidence="1 2" key="1">
    <citation type="journal article" date="2001" name="Nature">
        <title>Genome sequence and gene compaction of the eukaryote parasite Encephalitozoon cuniculi.</title>
        <authorList>
            <person name="Katinka M.D."/>
            <person name="Duprat S."/>
            <person name="Cornillot E."/>
            <person name="Metenier G."/>
            <person name="Thomarat F."/>
            <person name="Prensier G."/>
            <person name="Barbe V."/>
            <person name="Peyretaillade E."/>
            <person name="Brottier P."/>
            <person name="Wincker P."/>
            <person name="Delbac F."/>
            <person name="El Alaoui H."/>
            <person name="Peyret P."/>
            <person name="Saurin W."/>
            <person name="Gouy M."/>
            <person name="Weissenbach J."/>
            <person name="Vivares C.P."/>
        </authorList>
    </citation>
    <scope>NUCLEOTIDE SEQUENCE [LARGE SCALE GENOMIC DNA]</scope>
    <source>
        <strain evidence="1 2">GB-M1</strain>
    </source>
</reference>
<dbReference type="EMBL" id="AL590446">
    <property type="protein sequence ID" value="CAD25445.2"/>
    <property type="molecule type" value="Genomic_DNA"/>
</dbReference>
<sequence>MDRLYREVSEEFLAGLRKYINDEMSYAELERLSTREALAFNSHRWGAVIEEKSCEALRMKRRVYDELLGIEEKVRTMEKMENGREFDVDLAGLVSHSEIVGRNRSHPPGYENTDLYFPPFPSLGMVRFLNDSSMESSDDDQESAAD</sequence>
<reference evidence="1 2" key="2">
    <citation type="journal article" date="2009" name="BMC Genomics">
        <title>Identification of transcriptional signals in Encephalitozoon cuniculi widespread among Microsporidia phylum: support for accurate structural genome annotation.</title>
        <authorList>
            <person name="Peyretaillade E."/>
            <person name="Goncalves O."/>
            <person name="Terrat S."/>
            <person name="Dugat-Bony E."/>
            <person name="Wincker P."/>
            <person name="Cornman R.S."/>
            <person name="Evans J.D."/>
            <person name="Delbac F."/>
            <person name="Peyret P."/>
        </authorList>
    </citation>
    <scope>NUCLEOTIDE SEQUENCE [LARGE SCALE GENOMIC DNA]</scope>
    <source>
        <strain evidence="1 2">GB-M1</strain>
    </source>
</reference>
<dbReference type="RefSeq" id="NP_585841.2">
    <property type="nucleotide sequence ID" value="NM_001041463.2"/>
</dbReference>
<name>Q8SVA9_ENCCU</name>
<protein>
    <submittedName>
        <fullName evidence="1">Uncharacterized protein</fullName>
    </submittedName>
</protein>
<dbReference type="VEuPathDB" id="MicrosporidiaDB:ECU06_0850"/>
<proteinExistence type="predicted"/>
<dbReference type="Proteomes" id="UP000000819">
    <property type="component" value="Chromosome VI"/>
</dbReference>
<dbReference type="InParanoid" id="Q8SVA9"/>
<evidence type="ECO:0000313" key="2">
    <source>
        <dbReference type="Proteomes" id="UP000000819"/>
    </source>
</evidence>
<keyword evidence="2" id="KW-1185">Reference proteome</keyword>
<dbReference type="HOGENOM" id="CLU_1907267_0_0_1"/>
<gene>
    <name evidence="1" type="ordered locus">ECU06_0850</name>
</gene>
<organism evidence="1 2">
    <name type="scientific">Encephalitozoon cuniculi (strain GB-M1)</name>
    <name type="common">Microsporidian parasite</name>
    <dbReference type="NCBI Taxonomy" id="284813"/>
    <lineage>
        <taxon>Eukaryota</taxon>
        <taxon>Fungi</taxon>
        <taxon>Fungi incertae sedis</taxon>
        <taxon>Microsporidia</taxon>
        <taxon>Unikaryonidae</taxon>
        <taxon>Encephalitozoon</taxon>
    </lineage>
</organism>
<accession>Q8SVA9</accession>
<dbReference type="AlphaFoldDB" id="Q8SVA9"/>
<dbReference type="OrthoDB" id="2189154at2759"/>
<dbReference type="GeneID" id="859265"/>
<evidence type="ECO:0000313" key="1">
    <source>
        <dbReference type="EMBL" id="CAD25445.2"/>
    </source>
</evidence>